<dbReference type="AlphaFoldDB" id="A0A0D7BN39"/>
<evidence type="ECO:0000313" key="2">
    <source>
        <dbReference type="Proteomes" id="UP000054007"/>
    </source>
</evidence>
<gene>
    <name evidence="1" type="ORF">CYLTODRAFT_450594</name>
</gene>
<protein>
    <recommendedName>
        <fullName evidence="3">F-box domain-containing protein</fullName>
    </recommendedName>
</protein>
<dbReference type="EMBL" id="KN880452">
    <property type="protein sequence ID" value="KIY71589.1"/>
    <property type="molecule type" value="Genomic_DNA"/>
</dbReference>
<evidence type="ECO:0008006" key="3">
    <source>
        <dbReference type="Google" id="ProtNLM"/>
    </source>
</evidence>
<dbReference type="OrthoDB" id="2745898at2759"/>
<evidence type="ECO:0000313" key="1">
    <source>
        <dbReference type="EMBL" id="KIY71589.1"/>
    </source>
</evidence>
<dbReference type="Proteomes" id="UP000054007">
    <property type="component" value="Unassembled WGS sequence"/>
</dbReference>
<accession>A0A0D7BN39</accession>
<name>A0A0D7BN39_9AGAR</name>
<proteinExistence type="predicted"/>
<reference evidence="1 2" key="1">
    <citation type="journal article" date="2015" name="Fungal Genet. Biol.">
        <title>Evolution of novel wood decay mechanisms in Agaricales revealed by the genome sequences of Fistulina hepatica and Cylindrobasidium torrendii.</title>
        <authorList>
            <person name="Floudas D."/>
            <person name="Held B.W."/>
            <person name="Riley R."/>
            <person name="Nagy L.G."/>
            <person name="Koehler G."/>
            <person name="Ransdell A.S."/>
            <person name="Younus H."/>
            <person name="Chow J."/>
            <person name="Chiniquy J."/>
            <person name="Lipzen A."/>
            <person name="Tritt A."/>
            <person name="Sun H."/>
            <person name="Haridas S."/>
            <person name="LaButti K."/>
            <person name="Ohm R.A."/>
            <person name="Kues U."/>
            <person name="Blanchette R.A."/>
            <person name="Grigoriev I.V."/>
            <person name="Minto R.E."/>
            <person name="Hibbett D.S."/>
        </authorList>
    </citation>
    <scope>NUCLEOTIDE SEQUENCE [LARGE SCALE GENOMIC DNA]</scope>
    <source>
        <strain evidence="1 2">FP15055 ss-10</strain>
    </source>
</reference>
<sequence length="380" mass="42628">MRLPVELLHEVVDHLDQDYSSLAACSAANSFLYSRAIFHTFADITLQQGNSQSLVKLLAQSPHLAKCTRTLRLVGTMGEVDASLPWIIRCMENVQILHVHSMFLGRLLATKNRALFQALLSLPVQQLHIHSAYVASCADLLDTIASIPTLRTLYLGTLLTLPSMAIPASPMVEPVHLPTMKLQELCVDMEKSGPIVHELLSSSWNADAIRTLKLYGCTTYDVLTVNGLLARVRVDKLILERSHLCTSFQRTFWMGDGAAGPALDVARVSALEITLSDFSTQLQWWVDALRCVRNGYDGDEAILKDVRIRIEMEMHGAKYRAWFQPSRWRALLDLLSRMGSLRRLTVEVDQSLASAFSDMIWAECPMEMRSVLRVEESCTK</sequence>
<keyword evidence="2" id="KW-1185">Reference proteome</keyword>
<organism evidence="1 2">
    <name type="scientific">Cylindrobasidium torrendii FP15055 ss-10</name>
    <dbReference type="NCBI Taxonomy" id="1314674"/>
    <lineage>
        <taxon>Eukaryota</taxon>
        <taxon>Fungi</taxon>
        <taxon>Dikarya</taxon>
        <taxon>Basidiomycota</taxon>
        <taxon>Agaricomycotina</taxon>
        <taxon>Agaricomycetes</taxon>
        <taxon>Agaricomycetidae</taxon>
        <taxon>Agaricales</taxon>
        <taxon>Marasmiineae</taxon>
        <taxon>Physalacriaceae</taxon>
        <taxon>Cylindrobasidium</taxon>
    </lineage>
</organism>